<keyword evidence="7" id="KW-0520">NAD</keyword>
<dbReference type="InterPro" id="IPR030963">
    <property type="entry name" value="DHQ_synth_fam"/>
</dbReference>
<comment type="cofactor">
    <cofactor evidence="2">
        <name>Co(2+)</name>
        <dbReference type="ChEBI" id="CHEBI:48828"/>
    </cofactor>
</comment>
<evidence type="ECO:0000256" key="8">
    <source>
        <dbReference type="ARBA" id="ARBA00023239"/>
    </source>
</evidence>
<keyword evidence="4" id="KW-0479">Metal-binding</keyword>
<evidence type="ECO:0000256" key="3">
    <source>
        <dbReference type="ARBA" id="ARBA00003485"/>
    </source>
</evidence>
<name>A0A383TYK4_9FLAO</name>
<keyword evidence="14" id="KW-1185">Reference proteome</keyword>
<dbReference type="Proteomes" id="UP000262142">
    <property type="component" value="Unassembled WGS sequence"/>
</dbReference>
<feature type="domain" description="3-dehydroquinate synthase N-terminal" evidence="11">
    <location>
        <begin position="56"/>
        <end position="167"/>
    </location>
</feature>
<feature type="domain" description="3-dehydroquinate synthase C-terminal" evidence="12">
    <location>
        <begin position="169"/>
        <end position="320"/>
    </location>
</feature>
<keyword evidence="8 13" id="KW-0456">Lyase</keyword>
<dbReference type="GO" id="GO:0046872">
    <property type="term" value="F:metal ion binding"/>
    <property type="evidence" value="ECO:0007669"/>
    <property type="project" value="UniProtKB-KW"/>
</dbReference>
<dbReference type="EC" id="4.2.3.4" evidence="10"/>
<dbReference type="SUPFAM" id="SSF56796">
    <property type="entry name" value="Dehydroquinate synthase-like"/>
    <property type="match status" value="1"/>
</dbReference>
<sequence length="361" mass="40104">MKQSLIYFEDIFTILNDFIKDYKGKITFLVDENTQIHCLPLVLERCKDLDAATFLEIPAGESAKQIGNVADVWGGMLDLNLDRNSLLINLGGGVVTDLGGFAASTFKRGITFINIPTSLLAMADASVGGKTGIDFKGLKNQIGTFSLPEMVLISPEFLETLPQNQLNSGFAEMLKHGLIRDKKHWQNLVALKSLTPDNVAPYIQSSVEIKRKVVAEDPKEKGLRKILNAGHTLGHAIETYFLNQNIDAYLNHLINGEEALLHGEAVAIGLILEAYISAEKNKLSSEELEEISKGLLKFFPKRNLPTYAEIKNYLLQDKKNENGEIQFMLLDKIGECDSQSIAAEEEVIEAAFQYYSNLEVH</sequence>
<evidence type="ECO:0000256" key="1">
    <source>
        <dbReference type="ARBA" id="ARBA00001911"/>
    </source>
</evidence>
<reference evidence="13 14" key="1">
    <citation type="submission" date="2018-09" db="EMBL/GenBank/DDBJ databases">
        <authorList>
            <consortium name="Pathogen Informatics"/>
        </authorList>
    </citation>
    <scope>NUCLEOTIDE SEQUENCE [LARGE SCALE GENOMIC DNA]</scope>
    <source>
        <strain evidence="13 14">OH-22767</strain>
    </source>
</reference>
<evidence type="ECO:0000256" key="6">
    <source>
        <dbReference type="ARBA" id="ARBA00022833"/>
    </source>
</evidence>
<evidence type="ECO:0000256" key="7">
    <source>
        <dbReference type="ARBA" id="ARBA00023027"/>
    </source>
</evidence>
<dbReference type="Gene3D" id="3.40.50.1970">
    <property type="match status" value="1"/>
</dbReference>
<dbReference type="PANTHER" id="PTHR43622">
    <property type="entry name" value="3-DEHYDROQUINATE SYNTHASE"/>
    <property type="match status" value="1"/>
</dbReference>
<dbReference type="OrthoDB" id="9806583at2"/>
<dbReference type="CDD" id="cd08195">
    <property type="entry name" value="DHQS"/>
    <property type="match status" value="1"/>
</dbReference>
<dbReference type="AlphaFoldDB" id="A0A383TYK4"/>
<keyword evidence="5" id="KW-0547">Nucleotide-binding</keyword>
<dbReference type="PIRSF" id="PIRSF001455">
    <property type="entry name" value="DHQ_synth"/>
    <property type="match status" value="1"/>
</dbReference>
<dbReference type="GO" id="GO:0009423">
    <property type="term" value="P:chorismate biosynthetic process"/>
    <property type="evidence" value="ECO:0007669"/>
    <property type="project" value="UniProtKB-UniRule"/>
</dbReference>
<evidence type="ECO:0000259" key="12">
    <source>
        <dbReference type="Pfam" id="PF24621"/>
    </source>
</evidence>
<dbReference type="InterPro" id="IPR056179">
    <property type="entry name" value="DHQS_C"/>
</dbReference>
<keyword evidence="6" id="KW-0862">Zinc</keyword>
<comment type="function">
    <text evidence="3">Catalyzes the conversion of 3-deoxy-D-arabino-heptulosonate 7-phosphate (DAHP) to dehydroquinate (DHQ).</text>
</comment>
<dbReference type="Gene3D" id="1.20.1090.10">
    <property type="entry name" value="Dehydroquinate synthase-like - alpha domain"/>
    <property type="match status" value="1"/>
</dbReference>
<dbReference type="Pfam" id="PF24621">
    <property type="entry name" value="DHQS_C"/>
    <property type="match status" value="1"/>
</dbReference>
<dbReference type="EMBL" id="UNSC01000003">
    <property type="protein sequence ID" value="SZD72437.1"/>
    <property type="molecule type" value="Genomic_DNA"/>
</dbReference>
<evidence type="ECO:0000256" key="4">
    <source>
        <dbReference type="ARBA" id="ARBA00022723"/>
    </source>
</evidence>
<protein>
    <recommendedName>
        <fullName evidence="10">3-dehydroquinate synthase</fullName>
        <ecNumber evidence="10">4.2.3.4</ecNumber>
    </recommendedName>
</protein>
<dbReference type="GO" id="GO:0000166">
    <property type="term" value="F:nucleotide binding"/>
    <property type="evidence" value="ECO:0007669"/>
    <property type="project" value="UniProtKB-KW"/>
</dbReference>
<dbReference type="InterPro" id="IPR050071">
    <property type="entry name" value="Dehydroquinate_synthase"/>
</dbReference>
<dbReference type="GO" id="GO:0003856">
    <property type="term" value="F:3-dehydroquinate synthase activity"/>
    <property type="evidence" value="ECO:0007669"/>
    <property type="project" value="UniProtKB-UniRule"/>
</dbReference>
<dbReference type="RefSeq" id="WP_119059232.1">
    <property type="nucleotide sequence ID" value="NZ_UNSC01000003.1"/>
</dbReference>
<evidence type="ECO:0000256" key="2">
    <source>
        <dbReference type="ARBA" id="ARBA00001941"/>
    </source>
</evidence>
<gene>
    <name evidence="13" type="primary">aroB</name>
    <name evidence="13" type="ORF">SAMEA104719789_00882</name>
</gene>
<dbReference type="NCBIfam" id="TIGR01357">
    <property type="entry name" value="aroB"/>
    <property type="match status" value="1"/>
</dbReference>
<dbReference type="InterPro" id="IPR030960">
    <property type="entry name" value="DHQS/DOIS_N"/>
</dbReference>
<accession>A0A383TYK4</accession>
<evidence type="ECO:0000256" key="10">
    <source>
        <dbReference type="NCBIfam" id="TIGR01357"/>
    </source>
</evidence>
<evidence type="ECO:0000256" key="9">
    <source>
        <dbReference type="ARBA" id="ARBA00023285"/>
    </source>
</evidence>
<dbReference type="Pfam" id="PF01761">
    <property type="entry name" value="DHQ_synthase"/>
    <property type="match status" value="1"/>
</dbReference>
<organism evidence="13 14">
    <name type="scientific">Candidatus Ornithobacterium hominis</name>
    <dbReference type="NCBI Taxonomy" id="2497989"/>
    <lineage>
        <taxon>Bacteria</taxon>
        <taxon>Pseudomonadati</taxon>
        <taxon>Bacteroidota</taxon>
        <taxon>Flavobacteriia</taxon>
        <taxon>Flavobacteriales</taxon>
        <taxon>Weeksellaceae</taxon>
        <taxon>Ornithobacterium</taxon>
    </lineage>
</organism>
<comment type="cofactor">
    <cofactor evidence="1">
        <name>NAD(+)</name>
        <dbReference type="ChEBI" id="CHEBI:57540"/>
    </cofactor>
</comment>
<keyword evidence="9" id="KW-0170">Cobalt</keyword>
<evidence type="ECO:0000256" key="5">
    <source>
        <dbReference type="ARBA" id="ARBA00022741"/>
    </source>
</evidence>
<evidence type="ECO:0000313" key="13">
    <source>
        <dbReference type="EMBL" id="SZD72437.1"/>
    </source>
</evidence>
<dbReference type="GO" id="GO:0009073">
    <property type="term" value="P:aromatic amino acid family biosynthetic process"/>
    <property type="evidence" value="ECO:0007669"/>
    <property type="project" value="InterPro"/>
</dbReference>
<evidence type="ECO:0000259" key="11">
    <source>
        <dbReference type="Pfam" id="PF01761"/>
    </source>
</evidence>
<dbReference type="InterPro" id="IPR016037">
    <property type="entry name" value="DHQ_synth_AroB"/>
</dbReference>
<dbReference type="GO" id="GO:0005737">
    <property type="term" value="C:cytoplasm"/>
    <property type="evidence" value="ECO:0007669"/>
    <property type="project" value="InterPro"/>
</dbReference>
<proteinExistence type="predicted"/>
<evidence type="ECO:0000313" key="14">
    <source>
        <dbReference type="Proteomes" id="UP000262142"/>
    </source>
</evidence>
<dbReference type="PANTHER" id="PTHR43622:SF1">
    <property type="entry name" value="3-DEHYDROQUINATE SYNTHASE"/>
    <property type="match status" value="1"/>
</dbReference>